<dbReference type="RefSeq" id="WP_106088801.1">
    <property type="nucleotide sequence ID" value="NZ_PVNL01000041.1"/>
</dbReference>
<evidence type="ECO:0000313" key="4">
    <source>
        <dbReference type="Proteomes" id="UP000238823"/>
    </source>
</evidence>
<comment type="caution">
    <text evidence="3">The sequence shown here is derived from an EMBL/GenBank/DDBJ whole genome shotgun (WGS) entry which is preliminary data.</text>
</comment>
<evidence type="ECO:0000259" key="2">
    <source>
        <dbReference type="Pfam" id="PF04015"/>
    </source>
</evidence>
<dbReference type="InterPro" id="IPR007160">
    <property type="entry name" value="DUF362"/>
</dbReference>
<gene>
    <name evidence="3" type="ORF">ENSA7_17750</name>
</gene>
<feature type="domain" description="DUF362" evidence="2">
    <location>
        <begin position="42"/>
        <end position="241"/>
    </location>
</feature>
<name>A0A2S9YTX6_9BACT</name>
<dbReference type="Pfam" id="PF04015">
    <property type="entry name" value="DUF362"/>
    <property type="match status" value="1"/>
</dbReference>
<dbReference type="Proteomes" id="UP000238823">
    <property type="component" value="Unassembled WGS sequence"/>
</dbReference>
<organism evidence="3 4">
    <name type="scientific">Enhygromyxa salina</name>
    <dbReference type="NCBI Taxonomy" id="215803"/>
    <lineage>
        <taxon>Bacteria</taxon>
        <taxon>Pseudomonadati</taxon>
        <taxon>Myxococcota</taxon>
        <taxon>Polyangia</taxon>
        <taxon>Nannocystales</taxon>
        <taxon>Nannocystaceae</taxon>
        <taxon>Enhygromyxa</taxon>
    </lineage>
</organism>
<reference evidence="3 4" key="1">
    <citation type="submission" date="2018-03" db="EMBL/GenBank/DDBJ databases">
        <title>Draft Genome Sequences of the Obligatory Marine Myxobacteria Enhygromyxa salina SWB007.</title>
        <authorList>
            <person name="Poehlein A."/>
            <person name="Moghaddam J.A."/>
            <person name="Harms H."/>
            <person name="Alanjari M."/>
            <person name="Koenig G.M."/>
            <person name="Daniel R."/>
            <person name="Schaeberle T.F."/>
        </authorList>
    </citation>
    <scope>NUCLEOTIDE SEQUENCE [LARGE SCALE GENOMIC DNA]</scope>
    <source>
        <strain evidence="3 4">SWB007</strain>
    </source>
</reference>
<dbReference type="EMBL" id="PVNL01000041">
    <property type="protein sequence ID" value="PRQ08489.1"/>
    <property type="molecule type" value="Genomic_DNA"/>
</dbReference>
<dbReference type="AlphaFoldDB" id="A0A2S9YTX6"/>
<proteinExistence type="predicted"/>
<evidence type="ECO:0000256" key="1">
    <source>
        <dbReference type="SAM" id="MobiDB-lite"/>
    </source>
</evidence>
<sequence>MASSERPTVILRDCREYDADRIRSIARDGLERLDLRPRGQTLIKPNVVAAGARFPHAYTRPEFVEGVVGALRDRDEGAMRTLSVGERSGITMPTRFAFGQAGYREMAKRTGVALVHFEEVPQVEIPLYHPQRLRDSLYTPKVVAEADFFVNCPKFKAHPWTTVTFSLKSYIGIQDDRHRLIDHHHKLNEKVADLQYVVQPKFIAIDAITAGEGRMLTPVPFDLGLVIMGDNQVAIDAVCCRIIGLDPLSVDHIRLAWERGFGPVTLDEINVEGDVSLTAAQQRASGFRVGLIRVEEYFADTNIKAYGGTPPGPSGAEGGSDYCWGGCPGALEEAIEILRLYDAAASEKLPPTHIVFGKWDQPLDVKPGEKVIFMGDCAEYRGPLGGSGAVSIESLFRDRSKMSPLDAKHDDIFAKMISVRRELKVLRREDFIRITGCPVSVAEQVLALVQHGDLTNPYYDLKLFPSFISTYFSWRTRTLLQRAFGQAYNQPGPTHRGQSRPPQNLPPAGADAPLERE</sequence>
<protein>
    <recommendedName>
        <fullName evidence="2">DUF362 domain-containing protein</fullName>
    </recommendedName>
</protein>
<dbReference type="OrthoDB" id="9807879at2"/>
<evidence type="ECO:0000313" key="3">
    <source>
        <dbReference type="EMBL" id="PRQ08489.1"/>
    </source>
</evidence>
<feature type="region of interest" description="Disordered" evidence="1">
    <location>
        <begin position="487"/>
        <end position="517"/>
    </location>
</feature>
<accession>A0A2S9YTX6</accession>